<keyword evidence="2" id="KW-1185">Reference proteome</keyword>
<gene>
    <name evidence="1" type="ORF">HHI36_020467</name>
</gene>
<reference evidence="1 2" key="1">
    <citation type="journal article" date="2021" name="BMC Biol.">
        <title>Horizontally acquired antibacterial genes associated with adaptive radiation of ladybird beetles.</title>
        <authorList>
            <person name="Li H.S."/>
            <person name="Tang X.F."/>
            <person name="Huang Y.H."/>
            <person name="Xu Z.Y."/>
            <person name="Chen M.L."/>
            <person name="Du X.Y."/>
            <person name="Qiu B.Y."/>
            <person name="Chen P.T."/>
            <person name="Zhang W."/>
            <person name="Slipinski A."/>
            <person name="Escalona H.E."/>
            <person name="Waterhouse R.M."/>
            <person name="Zwick A."/>
            <person name="Pang H."/>
        </authorList>
    </citation>
    <scope>NUCLEOTIDE SEQUENCE [LARGE SCALE GENOMIC DNA]</scope>
    <source>
        <strain evidence="1">SYSU2018</strain>
    </source>
</reference>
<evidence type="ECO:0000313" key="1">
    <source>
        <dbReference type="EMBL" id="KAL3275719.1"/>
    </source>
</evidence>
<evidence type="ECO:0000313" key="2">
    <source>
        <dbReference type="Proteomes" id="UP001516400"/>
    </source>
</evidence>
<dbReference type="Proteomes" id="UP001516400">
    <property type="component" value="Unassembled WGS sequence"/>
</dbReference>
<protein>
    <submittedName>
        <fullName evidence="1">Uncharacterized protein</fullName>
    </submittedName>
</protein>
<proteinExistence type="predicted"/>
<name>A0ABD2NBJ1_9CUCU</name>
<sequence length="143" mass="16937">MKRTSNFSKHIAGGWTNDFLTSKYGCKMNRYTPLRINEALDKRNARFFMKNFNPTNINVETFLEPFVDHDEDDYLFLRTMNTNKYPEKEFHVCPLRGLLLSNRKRRKRLENVKTLMALAEKKNVAPTKSEEFQQYQVSSTTDD</sequence>
<organism evidence="1 2">
    <name type="scientific">Cryptolaemus montrouzieri</name>
    <dbReference type="NCBI Taxonomy" id="559131"/>
    <lineage>
        <taxon>Eukaryota</taxon>
        <taxon>Metazoa</taxon>
        <taxon>Ecdysozoa</taxon>
        <taxon>Arthropoda</taxon>
        <taxon>Hexapoda</taxon>
        <taxon>Insecta</taxon>
        <taxon>Pterygota</taxon>
        <taxon>Neoptera</taxon>
        <taxon>Endopterygota</taxon>
        <taxon>Coleoptera</taxon>
        <taxon>Polyphaga</taxon>
        <taxon>Cucujiformia</taxon>
        <taxon>Coccinelloidea</taxon>
        <taxon>Coccinellidae</taxon>
        <taxon>Scymninae</taxon>
        <taxon>Scymnini</taxon>
        <taxon>Cryptolaemus</taxon>
    </lineage>
</organism>
<dbReference type="EMBL" id="JABFTP020000083">
    <property type="protein sequence ID" value="KAL3275719.1"/>
    <property type="molecule type" value="Genomic_DNA"/>
</dbReference>
<accession>A0ABD2NBJ1</accession>
<dbReference type="AlphaFoldDB" id="A0ABD2NBJ1"/>
<comment type="caution">
    <text evidence="1">The sequence shown here is derived from an EMBL/GenBank/DDBJ whole genome shotgun (WGS) entry which is preliminary data.</text>
</comment>